<reference evidence="7 8" key="1">
    <citation type="submission" date="2023-05" db="EMBL/GenBank/DDBJ databases">
        <title>A 100% complete, gapless, phased diploid assembly of the Scenedesmus obliquus UTEX 3031 genome.</title>
        <authorList>
            <person name="Biondi T.C."/>
            <person name="Hanschen E.R."/>
            <person name="Kwon T."/>
            <person name="Eng W."/>
            <person name="Kruse C.P.S."/>
            <person name="Koehler S.I."/>
            <person name="Kunde Y."/>
            <person name="Gleasner C.D."/>
            <person name="You Mak K.T."/>
            <person name="Polle J."/>
            <person name="Hovde B.T."/>
            <person name="Starkenburg S.R."/>
        </authorList>
    </citation>
    <scope>NUCLEOTIDE SEQUENCE [LARGE SCALE GENOMIC DNA]</scope>
    <source>
        <strain evidence="7 8">DOE0152z</strain>
    </source>
</reference>
<dbReference type="Gene3D" id="3.40.50.1440">
    <property type="entry name" value="Tubulin/FtsZ, GTPase domain"/>
    <property type="match status" value="1"/>
</dbReference>
<dbReference type="EMBL" id="CP126215">
    <property type="protein sequence ID" value="WIA17308.1"/>
    <property type="molecule type" value="Genomic_DNA"/>
</dbReference>
<keyword evidence="8" id="KW-1185">Reference proteome</keyword>
<gene>
    <name evidence="7" type="ORF">OEZ85_014174</name>
</gene>
<keyword evidence="3" id="KW-0496">Mitochondrion</keyword>
<dbReference type="Proteomes" id="UP001244341">
    <property type="component" value="Chromosome 8b"/>
</dbReference>
<name>A0ABY8U759_TETOB</name>
<accession>A0ABY8U759</accession>
<evidence type="ECO:0000259" key="6">
    <source>
        <dbReference type="Pfam" id="PF14881"/>
    </source>
</evidence>
<dbReference type="PANTHER" id="PTHR13391:SF0">
    <property type="entry name" value="PROTEIN MISATO HOMOLOG 1"/>
    <property type="match status" value="1"/>
</dbReference>
<feature type="compositionally biased region" description="Polar residues" evidence="4">
    <location>
        <begin position="372"/>
        <end position="384"/>
    </location>
</feature>
<dbReference type="Pfam" id="PF10644">
    <property type="entry name" value="Misat_Tub_SegII"/>
    <property type="match status" value="1"/>
</dbReference>
<evidence type="ECO:0000259" key="5">
    <source>
        <dbReference type="Pfam" id="PF10644"/>
    </source>
</evidence>
<dbReference type="Pfam" id="PF14881">
    <property type="entry name" value="Tubulin_3"/>
    <property type="match status" value="1"/>
</dbReference>
<evidence type="ECO:0000256" key="2">
    <source>
        <dbReference type="ARBA" id="ARBA00008507"/>
    </source>
</evidence>
<dbReference type="PANTHER" id="PTHR13391">
    <property type="entry name" value="MITOCHONDRIAL DISTRIBUTION REGULATOR MISATO"/>
    <property type="match status" value="1"/>
</dbReference>
<comment type="subcellular location">
    <subcellularLocation>
        <location evidence="1">Mitochondrion</location>
    </subcellularLocation>
</comment>
<dbReference type="InterPro" id="IPR019605">
    <property type="entry name" value="Misato_II_tubulin-like"/>
</dbReference>
<sequence>MAPEIITLQLGSYANYVGAHFWNLQDEAIATGQQEDWSNMAASIDHEVFCSWSEDGKGRVSYAPRTVVLDFSGALGGVSFSPDAAEAVAASMAAGSWSGPVQVHSTRRAAKSSFRQQLEAAAEADEGDEAAAAAQQAALEAAALALHQEQQPKYWTDYLQVDLHPSTVLILPGVWQGSSAWHGWGPAPDSSSSREAAEAAGDRVRWWAEQCDRLQGLQVLADDLGGWGGVGRSIVQELREEYASQPLLYFSLQQQQQQQQQQAAANTNSSSSSRRQLSQCMSVAEVTQLASLYVPLVAPASTAGSSSNFQAAALLAAAIDTATLPLRCNTGAHTAAGAALGSTDLHSLCHLLAGPAANLAALSLQLPPGELPSSTPEAASQQDTSSSSGALLSLSGSSSSSYLLTAGVQLGPEQCLAESLTLRGARVSAATLACSSQAKAALDALLLQRQRNTIGHPCVSHSCISPMPVALPLSFPHWLGSAAAAAAAASSSGSSSGAAGVRIPMLSRPGMDAVAAPGALSRLTATASFEGVLAGLSSSMRRLVPSGQGRACLDEWGYSVGDTQELQERLMELAQRYDSDDGL</sequence>
<organism evidence="7 8">
    <name type="scientific">Tetradesmus obliquus</name>
    <name type="common">Green alga</name>
    <name type="synonym">Acutodesmus obliquus</name>
    <dbReference type="NCBI Taxonomy" id="3088"/>
    <lineage>
        <taxon>Eukaryota</taxon>
        <taxon>Viridiplantae</taxon>
        <taxon>Chlorophyta</taxon>
        <taxon>core chlorophytes</taxon>
        <taxon>Chlorophyceae</taxon>
        <taxon>CS clade</taxon>
        <taxon>Sphaeropleales</taxon>
        <taxon>Scenedesmaceae</taxon>
        <taxon>Tetradesmus</taxon>
    </lineage>
</organism>
<evidence type="ECO:0000313" key="8">
    <source>
        <dbReference type="Proteomes" id="UP001244341"/>
    </source>
</evidence>
<protein>
    <recommendedName>
        <fullName evidence="9">Misato Segment II tubulin-like domain-containing protein</fullName>
    </recommendedName>
</protein>
<evidence type="ECO:0000256" key="1">
    <source>
        <dbReference type="ARBA" id="ARBA00004173"/>
    </source>
</evidence>
<feature type="region of interest" description="Disordered" evidence="4">
    <location>
        <begin position="370"/>
        <end position="392"/>
    </location>
</feature>
<dbReference type="SUPFAM" id="SSF52490">
    <property type="entry name" value="Tubulin nucleotide-binding domain-like"/>
    <property type="match status" value="1"/>
</dbReference>
<dbReference type="InterPro" id="IPR036525">
    <property type="entry name" value="Tubulin/FtsZ_GTPase_sf"/>
</dbReference>
<evidence type="ECO:0008006" key="9">
    <source>
        <dbReference type="Google" id="ProtNLM"/>
    </source>
</evidence>
<evidence type="ECO:0000256" key="3">
    <source>
        <dbReference type="ARBA" id="ARBA00023128"/>
    </source>
</evidence>
<dbReference type="InterPro" id="IPR049942">
    <property type="entry name" value="DML1/Misato"/>
</dbReference>
<feature type="domain" description="DML1/Misato tubulin" evidence="6">
    <location>
        <begin position="151"/>
        <end position="327"/>
    </location>
</feature>
<feature type="domain" description="Misato Segment II tubulin-like" evidence="5">
    <location>
        <begin position="4"/>
        <end position="119"/>
    </location>
</feature>
<evidence type="ECO:0000313" key="7">
    <source>
        <dbReference type="EMBL" id="WIA17308.1"/>
    </source>
</evidence>
<dbReference type="InterPro" id="IPR029209">
    <property type="entry name" value="DML1/Misato_tubulin"/>
</dbReference>
<comment type="similarity">
    <text evidence="2">Belongs to the misato family.</text>
</comment>
<evidence type="ECO:0000256" key="4">
    <source>
        <dbReference type="SAM" id="MobiDB-lite"/>
    </source>
</evidence>
<proteinExistence type="inferred from homology"/>